<keyword evidence="3 5" id="KW-1133">Transmembrane helix</keyword>
<dbReference type="CDD" id="cd06261">
    <property type="entry name" value="TM_PBP2"/>
    <property type="match status" value="1"/>
</dbReference>
<keyword evidence="4 5" id="KW-0472">Membrane</keyword>
<dbReference type="AlphaFoldDB" id="A0AAE3VCK5"/>
<dbReference type="GO" id="GO:0005886">
    <property type="term" value="C:plasma membrane"/>
    <property type="evidence" value="ECO:0007669"/>
    <property type="project" value="UniProtKB-SubCell"/>
</dbReference>
<feature type="transmembrane region" description="Helical" evidence="5">
    <location>
        <begin position="460"/>
        <end position="482"/>
    </location>
</feature>
<sequence>MLWPVHENRFFVADGVTNVFLRLNPITRKRWRRFREIRRAWYALLALLLLYGLTLGSELICNDVPLVVRHQGRLFFPVWRFYPDDAFTGSGLGTRTDYRRLAERREFQYGSAWMLWPPLRSGPNEPVPIADLEPHLRVSCRLEPQPALAGASVDAFGRLVRFVGAKALFGGVEPEWRGLNLDDFWALPPELSAAMTQRFNNQAAAAVSVRCLGQGDNPDIDVSLPAYSPRASAPPLLRLTLSGQGALAAPRYAWHFLAARPEPERDRERFGALPAALREQIREQVGRAFAGEAVRAEVSLHDTTYVLSSEKELVRFPFRPVPRHWFGLDDAGRDVLARILYGLRTSLSFGLILVLCSLSIGTALGALQGYLGGWVDVTGQRLVEIWSALPFLYIVILMGSIYGPGFWLMIFCYALFNWIGISYYMRAEMLRLRRQPFVEAARCLGLPGWRIVLKHLLPNAVVPLITFFPFSLVGAIGSLAALDYLGFGLPPPTPSLGQLLQQAQSQRWAWWLILYPSLALFVVMLMGVLVGEGVREAFDPKRQSRYE</sequence>
<evidence type="ECO:0000256" key="1">
    <source>
        <dbReference type="ARBA" id="ARBA00004651"/>
    </source>
</evidence>
<dbReference type="Proteomes" id="UP001238163">
    <property type="component" value="Unassembled WGS sequence"/>
</dbReference>
<keyword evidence="2 5" id="KW-0812">Transmembrane</keyword>
<dbReference type="RefSeq" id="WP_307259053.1">
    <property type="nucleotide sequence ID" value="NZ_JAUSVL010000001.1"/>
</dbReference>
<protein>
    <submittedName>
        <fullName evidence="7">Microcin C transport system permease protein</fullName>
    </submittedName>
</protein>
<comment type="similarity">
    <text evidence="5">Belongs to the binding-protein-dependent transport system permease family.</text>
</comment>
<comment type="subcellular location">
    <subcellularLocation>
        <location evidence="1 5">Cell membrane</location>
        <topology evidence="1 5">Multi-pass membrane protein</topology>
    </subcellularLocation>
</comment>
<evidence type="ECO:0000256" key="5">
    <source>
        <dbReference type="RuleBase" id="RU363032"/>
    </source>
</evidence>
<feature type="domain" description="ABC transmembrane type-1" evidence="6">
    <location>
        <begin position="343"/>
        <end position="531"/>
    </location>
</feature>
<dbReference type="PANTHER" id="PTHR30325">
    <property type="entry name" value="MEMBRANE COMPONENT OF ABC TRANSPORTER"/>
    <property type="match status" value="1"/>
</dbReference>
<feature type="transmembrane region" description="Helical" evidence="5">
    <location>
        <begin position="407"/>
        <end position="425"/>
    </location>
</feature>
<evidence type="ECO:0000256" key="4">
    <source>
        <dbReference type="ARBA" id="ARBA00023136"/>
    </source>
</evidence>
<evidence type="ECO:0000259" key="6">
    <source>
        <dbReference type="PROSITE" id="PS50928"/>
    </source>
</evidence>
<proteinExistence type="inferred from homology"/>
<dbReference type="InterPro" id="IPR000515">
    <property type="entry name" value="MetI-like"/>
</dbReference>
<evidence type="ECO:0000313" key="7">
    <source>
        <dbReference type="EMBL" id="MDQ0287896.1"/>
    </source>
</evidence>
<feature type="transmembrane region" description="Helical" evidence="5">
    <location>
        <begin position="40"/>
        <end position="60"/>
    </location>
</feature>
<feature type="transmembrane region" description="Helical" evidence="5">
    <location>
        <begin position="347"/>
        <end position="371"/>
    </location>
</feature>
<dbReference type="Gene3D" id="1.10.3720.10">
    <property type="entry name" value="MetI-like"/>
    <property type="match status" value="1"/>
</dbReference>
<name>A0AAE3VCK5_9BACT</name>
<dbReference type="InterPro" id="IPR035906">
    <property type="entry name" value="MetI-like_sf"/>
</dbReference>
<dbReference type="Pfam" id="PF00528">
    <property type="entry name" value="BPD_transp_1"/>
    <property type="match status" value="1"/>
</dbReference>
<evidence type="ECO:0000256" key="3">
    <source>
        <dbReference type="ARBA" id="ARBA00022989"/>
    </source>
</evidence>
<accession>A0AAE3VCK5</accession>
<dbReference type="PANTHER" id="PTHR30325:SF0">
    <property type="entry name" value="INNER MEMBRANE ABC TRANSPORTER PERMEASE PROTEIN YEJE"/>
    <property type="match status" value="1"/>
</dbReference>
<dbReference type="SUPFAM" id="SSF161098">
    <property type="entry name" value="MetI-like"/>
    <property type="match status" value="1"/>
</dbReference>
<feature type="transmembrane region" description="Helical" evidence="5">
    <location>
        <begin position="508"/>
        <end position="531"/>
    </location>
</feature>
<dbReference type="EMBL" id="JAUSVL010000001">
    <property type="protein sequence ID" value="MDQ0287896.1"/>
    <property type="molecule type" value="Genomic_DNA"/>
</dbReference>
<evidence type="ECO:0000256" key="2">
    <source>
        <dbReference type="ARBA" id="ARBA00022692"/>
    </source>
</evidence>
<dbReference type="PROSITE" id="PS50928">
    <property type="entry name" value="ABC_TM1"/>
    <property type="match status" value="1"/>
</dbReference>
<organism evidence="7 8">
    <name type="scientific">Oligosphaera ethanolica</name>
    <dbReference type="NCBI Taxonomy" id="760260"/>
    <lineage>
        <taxon>Bacteria</taxon>
        <taxon>Pseudomonadati</taxon>
        <taxon>Lentisphaerota</taxon>
        <taxon>Oligosphaeria</taxon>
        <taxon>Oligosphaerales</taxon>
        <taxon>Oligosphaeraceae</taxon>
        <taxon>Oligosphaera</taxon>
    </lineage>
</organism>
<keyword evidence="5" id="KW-0813">Transport</keyword>
<evidence type="ECO:0000313" key="8">
    <source>
        <dbReference type="Proteomes" id="UP001238163"/>
    </source>
</evidence>
<gene>
    <name evidence="7" type="ORF">J3R75_000003</name>
</gene>
<feature type="transmembrane region" description="Helical" evidence="5">
    <location>
        <begin position="383"/>
        <end position="401"/>
    </location>
</feature>
<keyword evidence="8" id="KW-1185">Reference proteome</keyword>
<dbReference type="GO" id="GO:0055085">
    <property type="term" value="P:transmembrane transport"/>
    <property type="evidence" value="ECO:0007669"/>
    <property type="project" value="InterPro"/>
</dbReference>
<reference evidence="7" key="1">
    <citation type="submission" date="2023-07" db="EMBL/GenBank/DDBJ databases">
        <title>Genomic Encyclopedia of Type Strains, Phase IV (KMG-IV): sequencing the most valuable type-strain genomes for metagenomic binning, comparative biology and taxonomic classification.</title>
        <authorList>
            <person name="Goeker M."/>
        </authorList>
    </citation>
    <scope>NUCLEOTIDE SEQUENCE</scope>
    <source>
        <strain evidence="7">DSM 24202</strain>
    </source>
</reference>
<comment type="caution">
    <text evidence="7">The sequence shown here is derived from an EMBL/GenBank/DDBJ whole genome shotgun (WGS) entry which is preliminary data.</text>
</comment>
<dbReference type="GO" id="GO:0042884">
    <property type="term" value="P:microcin transport"/>
    <property type="evidence" value="ECO:0007669"/>
    <property type="project" value="TreeGrafter"/>
</dbReference>